<feature type="domain" description="Antitoxin Xre/MbcA/ParS-like toxin-binding" evidence="1">
    <location>
        <begin position="77"/>
        <end position="129"/>
    </location>
</feature>
<dbReference type="Proteomes" id="UP000184485">
    <property type="component" value="Unassembled WGS sequence"/>
</dbReference>
<accession>A0A1M5L9B3</accession>
<sequence length="129" mass="14447">MAISAPDAHAVVGRSGIPAELEAFFAMAERWGLSTDEQILLLGSPGRSTFFKWKKEGGNLPADTQERLSYIFGIWKSLRILFTVDERGEEWVRKKNTYFDGASALDVMLEGKVTSLYKVKRFLDAQRGG</sequence>
<evidence type="ECO:0000313" key="4">
    <source>
        <dbReference type="Proteomes" id="UP000184485"/>
    </source>
</evidence>
<dbReference type="AlphaFoldDB" id="A0A1M5L9B3"/>
<proteinExistence type="predicted"/>
<dbReference type="GO" id="GO:0003677">
    <property type="term" value="F:DNA binding"/>
    <property type="evidence" value="ECO:0007669"/>
    <property type="project" value="InterPro"/>
</dbReference>
<name>A0A1M5L9B3_9HYPH</name>
<dbReference type="Pfam" id="PF09722">
    <property type="entry name" value="Xre_MbcA_ParS_C"/>
    <property type="match status" value="1"/>
</dbReference>
<dbReference type="OrthoDB" id="117888at2"/>
<dbReference type="RefSeq" id="WP_063141731.1">
    <property type="nucleotide sequence ID" value="NZ_FQUP01000006.1"/>
</dbReference>
<dbReference type="EMBL" id="FQUP01000006">
    <property type="protein sequence ID" value="SHG61013.1"/>
    <property type="molecule type" value="Genomic_DNA"/>
</dbReference>
<protein>
    <submittedName>
        <fullName evidence="3">Uncharacterized protein</fullName>
    </submittedName>
</protein>
<dbReference type="InterPro" id="IPR024467">
    <property type="entry name" value="Xre/MbcA/ParS-like_toxin-bd"/>
</dbReference>
<evidence type="ECO:0000259" key="2">
    <source>
        <dbReference type="Pfam" id="PF20432"/>
    </source>
</evidence>
<evidence type="ECO:0000313" key="3">
    <source>
        <dbReference type="EMBL" id="SHG61013.1"/>
    </source>
</evidence>
<gene>
    <name evidence="3" type="ORF">SAMN02745157_4518</name>
</gene>
<feature type="domain" description="Antitoxin Xre-like helix-turn-helix" evidence="2">
    <location>
        <begin position="14"/>
        <end position="71"/>
    </location>
</feature>
<reference evidence="3 4" key="1">
    <citation type="submission" date="2016-11" db="EMBL/GenBank/DDBJ databases">
        <authorList>
            <person name="Jaros S."/>
            <person name="Januszkiewicz K."/>
            <person name="Wedrychowicz H."/>
        </authorList>
    </citation>
    <scope>NUCLEOTIDE SEQUENCE [LARGE SCALE GENOMIC DNA]</scope>
    <source>
        <strain evidence="3 4">DSM 19436</strain>
    </source>
</reference>
<keyword evidence="4" id="KW-1185">Reference proteome</keyword>
<dbReference type="STRING" id="1122133.SAMN02745157_4518"/>
<evidence type="ECO:0000259" key="1">
    <source>
        <dbReference type="Pfam" id="PF09722"/>
    </source>
</evidence>
<organism evidence="3 4">
    <name type="scientific">Kaistia soli DSM 19436</name>
    <dbReference type="NCBI Taxonomy" id="1122133"/>
    <lineage>
        <taxon>Bacteria</taxon>
        <taxon>Pseudomonadati</taxon>
        <taxon>Pseudomonadota</taxon>
        <taxon>Alphaproteobacteria</taxon>
        <taxon>Hyphomicrobiales</taxon>
        <taxon>Kaistiaceae</taxon>
        <taxon>Kaistia</taxon>
    </lineage>
</organism>
<dbReference type="Pfam" id="PF20432">
    <property type="entry name" value="Xre-like-HTH"/>
    <property type="match status" value="1"/>
</dbReference>
<dbReference type="InterPro" id="IPR046847">
    <property type="entry name" value="Xre-like_HTH"/>
</dbReference>